<evidence type="ECO:0000313" key="4">
    <source>
        <dbReference type="Proteomes" id="UP000076959"/>
    </source>
</evidence>
<evidence type="ECO:0000256" key="1">
    <source>
        <dbReference type="SAM" id="Coils"/>
    </source>
</evidence>
<proteinExistence type="predicted"/>
<feature type="compositionally biased region" description="Basic and acidic residues" evidence="2">
    <location>
        <begin position="64"/>
        <end position="74"/>
    </location>
</feature>
<sequence length="87" mass="9705">MESQSVGDVVKRANSDSAEQAARLARRTFAAENGAKAVQEAEAEAAAIRKNMARLRELRFAKEAQETRPREATAVKKKPKRRVRAIR</sequence>
<name>A0A176Z8E2_9BRAD</name>
<feature type="coiled-coil region" evidence="1">
    <location>
        <begin position="31"/>
        <end position="58"/>
    </location>
</feature>
<dbReference type="EMBL" id="LUUB01000011">
    <property type="protein sequence ID" value="OAF16667.1"/>
    <property type="molecule type" value="Genomic_DNA"/>
</dbReference>
<evidence type="ECO:0000313" key="3">
    <source>
        <dbReference type="EMBL" id="OAF16667.1"/>
    </source>
</evidence>
<feature type="region of interest" description="Disordered" evidence="2">
    <location>
        <begin position="64"/>
        <end position="87"/>
    </location>
</feature>
<gene>
    <name evidence="3" type="ORF">AYJ54_37885</name>
</gene>
<keyword evidence="4" id="KW-1185">Reference proteome</keyword>
<dbReference type="Proteomes" id="UP000076959">
    <property type="component" value="Unassembled WGS sequence"/>
</dbReference>
<evidence type="ECO:0000256" key="2">
    <source>
        <dbReference type="SAM" id="MobiDB-lite"/>
    </source>
</evidence>
<reference evidence="3 4" key="1">
    <citation type="submission" date="2016-03" db="EMBL/GenBank/DDBJ databases">
        <title>Draft Genome Sequence of the Strain BR 10245 (Bradyrhizobium sp.) isolated from nodules of Centrolobium paraense.</title>
        <authorList>
            <person name="Simoes-Araujo J.L.Sr."/>
            <person name="Barauna A.C."/>
            <person name="Silva K."/>
            <person name="Zilli J.E."/>
        </authorList>
    </citation>
    <scope>NUCLEOTIDE SEQUENCE [LARGE SCALE GENOMIC DNA]</scope>
    <source>
        <strain evidence="3 4">BR 10245</strain>
    </source>
</reference>
<comment type="caution">
    <text evidence="3">The sequence shown here is derived from an EMBL/GenBank/DDBJ whole genome shotgun (WGS) entry which is preliminary data.</text>
</comment>
<feature type="compositionally biased region" description="Basic residues" evidence="2">
    <location>
        <begin position="75"/>
        <end position="87"/>
    </location>
</feature>
<accession>A0A176Z8E2</accession>
<dbReference type="AlphaFoldDB" id="A0A176Z8E2"/>
<protein>
    <submittedName>
        <fullName evidence="3">Uncharacterized protein</fullName>
    </submittedName>
</protein>
<organism evidence="3 4">
    <name type="scientific">Bradyrhizobium centrolobii</name>
    <dbReference type="NCBI Taxonomy" id="1505087"/>
    <lineage>
        <taxon>Bacteria</taxon>
        <taxon>Pseudomonadati</taxon>
        <taxon>Pseudomonadota</taxon>
        <taxon>Alphaproteobacteria</taxon>
        <taxon>Hyphomicrobiales</taxon>
        <taxon>Nitrobacteraceae</taxon>
        <taxon>Bradyrhizobium</taxon>
    </lineage>
</organism>
<keyword evidence="1" id="KW-0175">Coiled coil</keyword>